<dbReference type="InterPro" id="IPR025420">
    <property type="entry name" value="DUF4143"/>
</dbReference>
<dbReference type="PANTHER" id="PTHR43566:SF2">
    <property type="entry name" value="DUF4143 DOMAIN-CONTAINING PROTEIN"/>
    <property type="match status" value="1"/>
</dbReference>
<dbReference type="GO" id="GO:0005524">
    <property type="term" value="F:ATP binding"/>
    <property type="evidence" value="ECO:0007669"/>
    <property type="project" value="UniProtKB-KW"/>
</dbReference>
<evidence type="ECO:0000259" key="1">
    <source>
        <dbReference type="Pfam" id="PF13173"/>
    </source>
</evidence>
<dbReference type="InterPro" id="IPR027417">
    <property type="entry name" value="P-loop_NTPase"/>
</dbReference>
<proteinExistence type="predicted"/>
<dbReference type="EMBL" id="JACNLL010000069">
    <property type="protein sequence ID" value="MBC8199922.1"/>
    <property type="molecule type" value="Genomic_DNA"/>
</dbReference>
<reference evidence="3 4" key="1">
    <citation type="submission" date="2020-08" db="EMBL/GenBank/DDBJ databases">
        <title>Bridging the membrane lipid divide: bacteria of the FCB group superphylum have the potential to synthesize archaeal ether lipids.</title>
        <authorList>
            <person name="Villanueva L."/>
            <person name="Von Meijenfeldt F.A.B."/>
            <person name="Westbye A.B."/>
            <person name="Yadav S."/>
            <person name="Hopmans E.C."/>
            <person name="Dutilh B.E."/>
            <person name="Sinninghe Damste J.S."/>
        </authorList>
    </citation>
    <scope>NUCLEOTIDE SEQUENCE [LARGE SCALE GENOMIC DNA]</scope>
    <source>
        <strain evidence="3">NIOZ-UU82</strain>
    </source>
</reference>
<sequence length="418" mass="47531">MNDYQSHNELKYKPRWIAPLLRNAAKDHPIVVLTGARQVGKSTLLQQEPPFADWRYITMDDFDTLSQAKSDPSSLWAGTDRVVIDEVQKSTELLDAVKVAVDSNYGKYRFILSGSANILLMKKVSESLAGRAIYFALNPMTLGEMDNLPPTNLLEILFKAKLPLEGKVKPTSTAPFTQMWKGFMPPLMQLKTSAAVLRWWEGYMTTYLERDLRQLSQIDSLPDFRRLMIALALRCGQILNQTEVSRDTGISQPTVHRYINLLETTCLMERLPAFAINRTKRLIKSPKVMWIDPGLASFLAGHYDPKSLQSSREAGGIFESMVYLHLNALAQLLIPKPRIFYWRTTTGKEVDFVLEWGRKLLAIEVKLLNKPKFSDIKTLKLFLNEYPETSAGILIYGGDEVKIMDEKIAAIPWFLLGQ</sequence>
<organism evidence="3 4">
    <name type="scientific">Candidatus Desulfaltia bathyphila</name>
    <dbReference type="NCBI Taxonomy" id="2841697"/>
    <lineage>
        <taxon>Bacteria</taxon>
        <taxon>Pseudomonadati</taxon>
        <taxon>Thermodesulfobacteriota</taxon>
        <taxon>Desulfobacteria</taxon>
        <taxon>Desulfobacterales</taxon>
        <taxon>Desulfobacterales incertae sedis</taxon>
        <taxon>Candidatus Desulfaltia</taxon>
    </lineage>
</organism>
<dbReference type="AlphaFoldDB" id="A0A8J6N8F3"/>
<accession>A0A8J6N8F3</accession>
<comment type="caution">
    <text evidence="3">The sequence shown here is derived from an EMBL/GenBank/DDBJ whole genome shotgun (WGS) entry which is preliminary data.</text>
</comment>
<keyword evidence="3" id="KW-0547">Nucleotide-binding</keyword>
<evidence type="ECO:0000313" key="3">
    <source>
        <dbReference type="EMBL" id="MBC8199922.1"/>
    </source>
</evidence>
<protein>
    <submittedName>
        <fullName evidence="3">ATP-binding protein</fullName>
    </submittedName>
</protein>
<name>A0A8J6N8F3_9BACT</name>
<dbReference type="Pfam" id="PF13635">
    <property type="entry name" value="DUF4143"/>
    <property type="match status" value="1"/>
</dbReference>
<dbReference type="Proteomes" id="UP000603545">
    <property type="component" value="Unassembled WGS sequence"/>
</dbReference>
<dbReference type="PANTHER" id="PTHR43566">
    <property type="entry name" value="CONSERVED PROTEIN"/>
    <property type="match status" value="1"/>
</dbReference>
<feature type="domain" description="DUF4143" evidence="2">
    <location>
        <begin position="209"/>
        <end position="366"/>
    </location>
</feature>
<dbReference type="SUPFAM" id="SSF52540">
    <property type="entry name" value="P-loop containing nucleoside triphosphate hydrolases"/>
    <property type="match status" value="1"/>
</dbReference>
<dbReference type="Pfam" id="PF13173">
    <property type="entry name" value="AAA_14"/>
    <property type="match status" value="1"/>
</dbReference>
<feature type="domain" description="AAA" evidence="1">
    <location>
        <begin position="28"/>
        <end position="145"/>
    </location>
</feature>
<dbReference type="InterPro" id="IPR041682">
    <property type="entry name" value="AAA_14"/>
</dbReference>
<evidence type="ECO:0000259" key="2">
    <source>
        <dbReference type="Pfam" id="PF13635"/>
    </source>
</evidence>
<evidence type="ECO:0000313" key="4">
    <source>
        <dbReference type="Proteomes" id="UP000603545"/>
    </source>
</evidence>
<keyword evidence="3" id="KW-0067">ATP-binding</keyword>
<gene>
    <name evidence="3" type="ORF">H8E80_07760</name>
</gene>